<dbReference type="AlphaFoldDB" id="A0A2T7P355"/>
<dbReference type="InterPro" id="IPR011992">
    <property type="entry name" value="EF-hand-dom_pair"/>
</dbReference>
<gene>
    <name evidence="6" type="ORF">C0Q70_13015</name>
</gene>
<dbReference type="InterPro" id="IPR018247">
    <property type="entry name" value="EF_Hand_1_Ca_BS"/>
</dbReference>
<feature type="domain" description="EF-hand" evidence="5">
    <location>
        <begin position="202"/>
        <end position="237"/>
    </location>
</feature>
<feature type="chain" id="PRO_5015469874" description="EF-hand domain-containing protein" evidence="4">
    <location>
        <begin position="16"/>
        <end position="320"/>
    </location>
</feature>
<keyword evidence="3" id="KW-0106">Calcium</keyword>
<name>A0A2T7P355_POMCA</name>
<dbReference type="OrthoDB" id="6096265at2759"/>
<evidence type="ECO:0000256" key="2">
    <source>
        <dbReference type="ARBA" id="ARBA00022737"/>
    </source>
</evidence>
<evidence type="ECO:0000313" key="7">
    <source>
        <dbReference type="Proteomes" id="UP000245119"/>
    </source>
</evidence>
<keyword evidence="4" id="KW-0732">Signal</keyword>
<protein>
    <recommendedName>
        <fullName evidence="5">EF-hand domain-containing protein</fullName>
    </recommendedName>
</protein>
<comment type="caution">
    <text evidence="6">The sequence shown here is derived from an EMBL/GenBank/DDBJ whole genome shotgun (WGS) entry which is preliminary data.</text>
</comment>
<dbReference type="PROSITE" id="PS50222">
    <property type="entry name" value="EF_HAND_2"/>
    <property type="match status" value="2"/>
</dbReference>
<organism evidence="6 7">
    <name type="scientific">Pomacea canaliculata</name>
    <name type="common">Golden apple snail</name>
    <dbReference type="NCBI Taxonomy" id="400727"/>
    <lineage>
        <taxon>Eukaryota</taxon>
        <taxon>Metazoa</taxon>
        <taxon>Spiralia</taxon>
        <taxon>Lophotrochozoa</taxon>
        <taxon>Mollusca</taxon>
        <taxon>Gastropoda</taxon>
        <taxon>Caenogastropoda</taxon>
        <taxon>Architaenioglossa</taxon>
        <taxon>Ampullarioidea</taxon>
        <taxon>Ampullariidae</taxon>
        <taxon>Pomacea</taxon>
    </lineage>
</organism>
<evidence type="ECO:0000256" key="3">
    <source>
        <dbReference type="ARBA" id="ARBA00022837"/>
    </source>
</evidence>
<feature type="domain" description="EF-hand" evidence="5">
    <location>
        <begin position="36"/>
        <end position="71"/>
    </location>
</feature>
<dbReference type="GO" id="GO:0005509">
    <property type="term" value="F:calcium ion binding"/>
    <property type="evidence" value="ECO:0007669"/>
    <property type="project" value="InterPro"/>
</dbReference>
<dbReference type="SUPFAM" id="SSF47473">
    <property type="entry name" value="EF-hand"/>
    <property type="match status" value="2"/>
</dbReference>
<dbReference type="InterPro" id="IPR002048">
    <property type="entry name" value="EF_hand_dom"/>
</dbReference>
<dbReference type="EMBL" id="PZQS01000007">
    <property type="protein sequence ID" value="PVD27840.1"/>
    <property type="molecule type" value="Genomic_DNA"/>
</dbReference>
<keyword evidence="7" id="KW-1185">Reference proteome</keyword>
<dbReference type="PANTHER" id="PTHR10827:SF98">
    <property type="entry name" value="45 KDA CALCIUM-BINDING PROTEIN"/>
    <property type="match status" value="1"/>
</dbReference>
<accession>A0A2T7P355</accession>
<dbReference type="Pfam" id="PF13202">
    <property type="entry name" value="EF-hand_5"/>
    <property type="match status" value="3"/>
</dbReference>
<sequence>MKVLILSCLLAVALGIDYDGVKKSFDATDINHDGIIRPDEILTLFTKTDANNDGNITAEEFTALYQPGTPEVNQGYFNYYDKLDGAADGVISMAVAQLLFDVFDAGRLATTKFKDLSLLSTSTVMELYKDKTITIEEYTATHVPGTPELVIQGNFNYYDKQDGAADGVISLSIVPVLFDIFDADGECDCFDTRTLKGRNKRDKTNRLPQLFYLIDSDNDGVININEMKAGYDSEDANGDGVLTFDEFAAGSHPGSPPLDLQSAFDFFDELDQKKDGKVDMSAVAILFNGLDEDYDGVLTLAEFSRNYSLMFGENTTDEST</sequence>
<evidence type="ECO:0000313" key="6">
    <source>
        <dbReference type="EMBL" id="PVD27840.1"/>
    </source>
</evidence>
<dbReference type="SMART" id="SM00054">
    <property type="entry name" value="EFh"/>
    <property type="match status" value="3"/>
</dbReference>
<evidence type="ECO:0000256" key="4">
    <source>
        <dbReference type="SAM" id="SignalP"/>
    </source>
</evidence>
<feature type="signal peptide" evidence="4">
    <location>
        <begin position="1"/>
        <end position="15"/>
    </location>
</feature>
<dbReference type="Proteomes" id="UP000245119">
    <property type="component" value="Linkage Group LG7"/>
</dbReference>
<proteinExistence type="predicted"/>
<keyword evidence="1" id="KW-0479">Metal-binding</keyword>
<evidence type="ECO:0000256" key="1">
    <source>
        <dbReference type="ARBA" id="ARBA00022723"/>
    </source>
</evidence>
<evidence type="ECO:0000259" key="5">
    <source>
        <dbReference type="PROSITE" id="PS50222"/>
    </source>
</evidence>
<dbReference type="PANTHER" id="PTHR10827">
    <property type="entry name" value="RETICULOCALBIN"/>
    <property type="match status" value="1"/>
</dbReference>
<keyword evidence="2" id="KW-0677">Repeat</keyword>
<dbReference type="PROSITE" id="PS00018">
    <property type="entry name" value="EF_HAND_1"/>
    <property type="match status" value="2"/>
</dbReference>
<dbReference type="Gene3D" id="1.10.238.10">
    <property type="entry name" value="EF-hand"/>
    <property type="match status" value="2"/>
</dbReference>
<reference evidence="6 7" key="1">
    <citation type="submission" date="2018-04" db="EMBL/GenBank/DDBJ databases">
        <title>The genome of golden apple snail Pomacea canaliculata provides insight into stress tolerance and invasive adaptation.</title>
        <authorList>
            <person name="Liu C."/>
            <person name="Liu B."/>
            <person name="Ren Y."/>
            <person name="Zhang Y."/>
            <person name="Wang H."/>
            <person name="Li S."/>
            <person name="Jiang F."/>
            <person name="Yin L."/>
            <person name="Zhang G."/>
            <person name="Qian W."/>
            <person name="Fan W."/>
        </authorList>
    </citation>
    <scope>NUCLEOTIDE SEQUENCE [LARGE SCALE GENOMIC DNA]</scope>
    <source>
        <strain evidence="6">SZHN2017</strain>
        <tissue evidence="6">Muscle</tissue>
    </source>
</reference>